<keyword evidence="10" id="KW-1185">Reference proteome</keyword>
<dbReference type="InterPro" id="IPR050846">
    <property type="entry name" value="TLCD"/>
</dbReference>
<proteinExistence type="predicted"/>
<dbReference type="Pfam" id="PF03798">
    <property type="entry name" value="TRAM_LAG1_CLN8"/>
    <property type="match status" value="1"/>
</dbReference>
<dbReference type="OrthoDB" id="10266980at2759"/>
<dbReference type="GO" id="GO:0016020">
    <property type="term" value="C:membrane"/>
    <property type="evidence" value="ECO:0007669"/>
    <property type="project" value="UniProtKB-SubCell"/>
</dbReference>
<dbReference type="HOGENOM" id="CLU_034597_0_1_1"/>
<dbReference type="GO" id="GO:0005783">
    <property type="term" value="C:endoplasmic reticulum"/>
    <property type="evidence" value="ECO:0007669"/>
    <property type="project" value="TreeGrafter"/>
</dbReference>
<dbReference type="PROSITE" id="PS50922">
    <property type="entry name" value="TLC"/>
    <property type="match status" value="1"/>
</dbReference>
<evidence type="ECO:0000256" key="3">
    <source>
        <dbReference type="ARBA" id="ARBA00022989"/>
    </source>
</evidence>
<reference evidence="9 10" key="1">
    <citation type="submission" date="2014-06" db="EMBL/GenBank/DDBJ databases">
        <title>Evolutionary Origins and Diversification of the Mycorrhizal Mutualists.</title>
        <authorList>
            <consortium name="DOE Joint Genome Institute"/>
            <consortium name="Mycorrhizal Genomics Consortium"/>
            <person name="Kohler A."/>
            <person name="Kuo A."/>
            <person name="Nagy L.G."/>
            <person name="Floudas D."/>
            <person name="Copeland A."/>
            <person name="Barry K.W."/>
            <person name="Cichocki N."/>
            <person name="Veneault-Fourrey C."/>
            <person name="LaButti K."/>
            <person name="Lindquist E.A."/>
            <person name="Lipzen A."/>
            <person name="Lundell T."/>
            <person name="Morin E."/>
            <person name="Murat C."/>
            <person name="Riley R."/>
            <person name="Ohm R."/>
            <person name="Sun H."/>
            <person name="Tunlid A."/>
            <person name="Henrissat B."/>
            <person name="Grigoriev I.V."/>
            <person name="Hibbett D.S."/>
            <person name="Martin F."/>
        </authorList>
    </citation>
    <scope>NUCLEOTIDE SEQUENCE [LARGE SCALE GENOMIC DNA]</scope>
    <source>
        <strain evidence="9 10">SS14</strain>
    </source>
</reference>
<evidence type="ECO:0000313" key="9">
    <source>
        <dbReference type="EMBL" id="KIJ35751.1"/>
    </source>
</evidence>
<feature type="domain" description="TLC" evidence="8">
    <location>
        <begin position="64"/>
        <end position="258"/>
    </location>
</feature>
<feature type="transmembrane region" description="Helical" evidence="7">
    <location>
        <begin position="29"/>
        <end position="50"/>
    </location>
</feature>
<dbReference type="PANTHER" id="PTHR13439">
    <property type="entry name" value="CT120 PROTEIN"/>
    <property type="match status" value="1"/>
</dbReference>
<gene>
    <name evidence="9" type="ORF">M422DRAFT_782436</name>
</gene>
<dbReference type="EMBL" id="KN837185">
    <property type="protein sequence ID" value="KIJ35751.1"/>
    <property type="molecule type" value="Genomic_DNA"/>
</dbReference>
<name>A0A0C9VEB0_SPHS4</name>
<feature type="transmembrane region" description="Helical" evidence="7">
    <location>
        <begin position="187"/>
        <end position="207"/>
    </location>
</feature>
<sequence length="279" mass="31948">MLQSAMDFLHNFSLPIAHQFSLTRLPEHFPTLVGAFVFFQLLEWTAPVFLRRLSPIHFGQANARTQLNWSIRVVSTVHALVIIAMAVACMNSPELEKDKAFAFNERVGRMTAVACGFLWDLIDSIVHYTTIGFVIHGAACLTVYSQAFRPFLGYYGCRFLLWELSTPFLNAHWFLDKTNKTGSTFQVVNGIVLLATFFFARICYGSFMSYRFFQTLQEVRSELPTSVALAYAIGNISLQSLNWFWFYKMVHSLQKRFRPKTQSPTKDNGYPSADGRKME</sequence>
<dbReference type="AlphaFoldDB" id="A0A0C9VEB0"/>
<accession>A0A0C9VEB0</accession>
<protein>
    <recommendedName>
        <fullName evidence="8">TLC domain-containing protein</fullName>
    </recommendedName>
</protein>
<evidence type="ECO:0000256" key="5">
    <source>
        <dbReference type="PROSITE-ProRule" id="PRU00205"/>
    </source>
</evidence>
<organism evidence="9 10">
    <name type="scientific">Sphaerobolus stellatus (strain SS14)</name>
    <dbReference type="NCBI Taxonomy" id="990650"/>
    <lineage>
        <taxon>Eukaryota</taxon>
        <taxon>Fungi</taxon>
        <taxon>Dikarya</taxon>
        <taxon>Basidiomycota</taxon>
        <taxon>Agaricomycotina</taxon>
        <taxon>Agaricomycetes</taxon>
        <taxon>Phallomycetidae</taxon>
        <taxon>Geastrales</taxon>
        <taxon>Sphaerobolaceae</taxon>
        <taxon>Sphaerobolus</taxon>
    </lineage>
</organism>
<dbReference type="InterPro" id="IPR006634">
    <property type="entry name" value="TLC-dom"/>
</dbReference>
<feature type="transmembrane region" description="Helical" evidence="7">
    <location>
        <begin position="125"/>
        <end position="144"/>
    </location>
</feature>
<evidence type="ECO:0000256" key="1">
    <source>
        <dbReference type="ARBA" id="ARBA00004141"/>
    </source>
</evidence>
<keyword evidence="2 5" id="KW-0812">Transmembrane</keyword>
<feature type="transmembrane region" description="Helical" evidence="7">
    <location>
        <begin position="227"/>
        <end position="247"/>
    </location>
</feature>
<feature type="transmembrane region" description="Helical" evidence="7">
    <location>
        <begin position="71"/>
        <end position="93"/>
    </location>
</feature>
<comment type="subcellular location">
    <subcellularLocation>
        <location evidence="1">Membrane</location>
        <topology evidence="1">Multi-pass membrane protein</topology>
    </subcellularLocation>
</comment>
<evidence type="ECO:0000256" key="6">
    <source>
        <dbReference type="SAM" id="MobiDB-lite"/>
    </source>
</evidence>
<dbReference type="GO" id="GO:0055088">
    <property type="term" value="P:lipid homeostasis"/>
    <property type="evidence" value="ECO:0007669"/>
    <property type="project" value="TreeGrafter"/>
</dbReference>
<keyword evidence="4 5" id="KW-0472">Membrane</keyword>
<feature type="region of interest" description="Disordered" evidence="6">
    <location>
        <begin position="258"/>
        <end position="279"/>
    </location>
</feature>
<evidence type="ECO:0000259" key="8">
    <source>
        <dbReference type="PROSITE" id="PS50922"/>
    </source>
</evidence>
<evidence type="ECO:0000256" key="7">
    <source>
        <dbReference type="SAM" id="Phobius"/>
    </source>
</evidence>
<evidence type="ECO:0000313" key="10">
    <source>
        <dbReference type="Proteomes" id="UP000054279"/>
    </source>
</evidence>
<dbReference type="Proteomes" id="UP000054279">
    <property type="component" value="Unassembled WGS sequence"/>
</dbReference>
<evidence type="ECO:0000256" key="4">
    <source>
        <dbReference type="ARBA" id="ARBA00023136"/>
    </source>
</evidence>
<dbReference type="SMART" id="SM00724">
    <property type="entry name" value="TLC"/>
    <property type="match status" value="1"/>
</dbReference>
<dbReference type="PANTHER" id="PTHR13439:SF0">
    <property type="entry name" value="TOPOISOMERASE I DAMAGE AFFECTED PROTEIN 4"/>
    <property type="match status" value="1"/>
</dbReference>
<keyword evidence="3 7" id="KW-1133">Transmembrane helix</keyword>
<evidence type="ECO:0000256" key="2">
    <source>
        <dbReference type="ARBA" id="ARBA00022692"/>
    </source>
</evidence>